<dbReference type="Proteomes" id="UP000031449">
    <property type="component" value="Plasmid unnamed"/>
</dbReference>
<organism evidence="1 2">
    <name type="scientific">Jeotgalibacillus malaysiensis</name>
    <dbReference type="NCBI Taxonomy" id="1508404"/>
    <lineage>
        <taxon>Bacteria</taxon>
        <taxon>Bacillati</taxon>
        <taxon>Bacillota</taxon>
        <taxon>Bacilli</taxon>
        <taxon>Bacillales</taxon>
        <taxon>Caryophanaceae</taxon>
        <taxon>Jeotgalibacillus</taxon>
    </lineage>
</organism>
<name>A0A0B5B066_9BACL</name>
<dbReference type="KEGG" id="jeo:JMA_42670"/>
<reference evidence="1 2" key="1">
    <citation type="submission" date="2014-08" db="EMBL/GenBank/DDBJ databases">
        <title>Complete genome of a marine bacteria Jeotgalibacillus malaysiensis.</title>
        <authorList>
            <person name="Yaakop A.S."/>
            <person name="Chan K.-G."/>
            <person name="Goh K.M."/>
        </authorList>
    </citation>
    <scope>NUCLEOTIDE SEQUENCE [LARGE SCALE GENOMIC DNA]</scope>
    <source>
        <strain evidence="1 2">D5</strain>
        <plasmid evidence="2">Plasmid</plasmid>
    </source>
</reference>
<protein>
    <submittedName>
        <fullName evidence="1">Uncharacterized protein</fullName>
    </submittedName>
</protein>
<evidence type="ECO:0000313" key="2">
    <source>
        <dbReference type="Proteomes" id="UP000031449"/>
    </source>
</evidence>
<accession>A0A0B5B066</accession>
<dbReference type="AlphaFoldDB" id="A0A0B5B066"/>
<dbReference type="HOGENOM" id="CLU_1967586_0_0_9"/>
<geneLocation type="plasmid" evidence="2"/>
<proteinExistence type="predicted"/>
<keyword evidence="1" id="KW-0614">Plasmid</keyword>
<sequence length="127" mass="15525">MTKERLERIKEVMLRQLNEDDTRLFYDEWFLRDVMEKEQDYKELLIQIEQPLELNPLQPGRFTFRVLVTPSTRPNVNWQVTIFKGDEPQGHREYETFKEAIEDNSEEWFNQGLWCWKDNDIEKELAV</sequence>
<keyword evidence="2" id="KW-1185">Reference proteome</keyword>
<evidence type="ECO:0000313" key="1">
    <source>
        <dbReference type="EMBL" id="AJD93584.1"/>
    </source>
</evidence>
<gene>
    <name evidence="1" type="ORF">JMA_42670</name>
</gene>
<dbReference type="EMBL" id="CP009417">
    <property type="protein sequence ID" value="AJD93584.1"/>
    <property type="molecule type" value="Genomic_DNA"/>
</dbReference>
<dbReference type="BioCyc" id="JESP1508404:G14D9-13590-MONOMER"/>